<gene>
    <name evidence="1" type="ORF">K488DRAFT_91964</name>
</gene>
<accession>A0ACB8Q4U6</accession>
<protein>
    <submittedName>
        <fullName evidence="1">Uncharacterized protein</fullName>
    </submittedName>
</protein>
<reference evidence="1" key="2">
    <citation type="journal article" date="2022" name="New Phytol.">
        <title>Evolutionary transition to the ectomycorrhizal habit in the genomes of a hyperdiverse lineage of mushroom-forming fungi.</title>
        <authorList>
            <person name="Looney B."/>
            <person name="Miyauchi S."/>
            <person name="Morin E."/>
            <person name="Drula E."/>
            <person name="Courty P.E."/>
            <person name="Kohler A."/>
            <person name="Kuo A."/>
            <person name="LaButti K."/>
            <person name="Pangilinan J."/>
            <person name="Lipzen A."/>
            <person name="Riley R."/>
            <person name="Andreopoulos W."/>
            <person name="He G."/>
            <person name="Johnson J."/>
            <person name="Nolan M."/>
            <person name="Tritt A."/>
            <person name="Barry K.W."/>
            <person name="Grigoriev I.V."/>
            <person name="Nagy L.G."/>
            <person name="Hibbett D."/>
            <person name="Henrissat B."/>
            <person name="Matheny P.B."/>
            <person name="Labbe J."/>
            <person name="Martin F.M."/>
        </authorList>
    </citation>
    <scope>NUCLEOTIDE SEQUENCE</scope>
    <source>
        <strain evidence="1">EC-137</strain>
    </source>
</reference>
<dbReference type="EMBL" id="MU274230">
    <property type="protein sequence ID" value="KAI0026735.1"/>
    <property type="molecule type" value="Genomic_DNA"/>
</dbReference>
<sequence length="188" mass="20560">MPRLQLKPMLQSILRKRPIRLPPISTRILVAQVTGKIKPSASRKMIAVDIVLVGLEALKESADAFPPLKAAVGGLVFFVQLSSQMSSNRAEMRGVYERIEEIEDSLIRAVPDINSLSPAQASAIEAFDIAVQRICADMELLAKQTKFVRFIRARKHGDALAGFMGRLSAAEVAFSVSVSSDHLSDQDC</sequence>
<keyword evidence="2" id="KW-1185">Reference proteome</keyword>
<evidence type="ECO:0000313" key="2">
    <source>
        <dbReference type="Proteomes" id="UP000814128"/>
    </source>
</evidence>
<proteinExistence type="predicted"/>
<comment type="caution">
    <text evidence="1">The sequence shown here is derived from an EMBL/GenBank/DDBJ whole genome shotgun (WGS) entry which is preliminary data.</text>
</comment>
<reference evidence="1" key="1">
    <citation type="submission" date="2021-02" db="EMBL/GenBank/DDBJ databases">
        <authorList>
            <consortium name="DOE Joint Genome Institute"/>
            <person name="Ahrendt S."/>
            <person name="Looney B.P."/>
            <person name="Miyauchi S."/>
            <person name="Morin E."/>
            <person name="Drula E."/>
            <person name="Courty P.E."/>
            <person name="Chicoki N."/>
            <person name="Fauchery L."/>
            <person name="Kohler A."/>
            <person name="Kuo A."/>
            <person name="Labutti K."/>
            <person name="Pangilinan J."/>
            <person name="Lipzen A."/>
            <person name="Riley R."/>
            <person name="Andreopoulos W."/>
            <person name="He G."/>
            <person name="Johnson J."/>
            <person name="Barry K.W."/>
            <person name="Grigoriev I.V."/>
            <person name="Nagy L."/>
            <person name="Hibbett D."/>
            <person name="Henrissat B."/>
            <person name="Matheny P.B."/>
            <person name="Labbe J."/>
            <person name="Martin F."/>
        </authorList>
    </citation>
    <scope>NUCLEOTIDE SEQUENCE</scope>
    <source>
        <strain evidence="1">EC-137</strain>
    </source>
</reference>
<name>A0ACB8Q4U6_9AGAM</name>
<organism evidence="1 2">
    <name type="scientific">Vararia minispora EC-137</name>
    <dbReference type="NCBI Taxonomy" id="1314806"/>
    <lineage>
        <taxon>Eukaryota</taxon>
        <taxon>Fungi</taxon>
        <taxon>Dikarya</taxon>
        <taxon>Basidiomycota</taxon>
        <taxon>Agaricomycotina</taxon>
        <taxon>Agaricomycetes</taxon>
        <taxon>Russulales</taxon>
        <taxon>Lachnocladiaceae</taxon>
        <taxon>Vararia</taxon>
    </lineage>
</organism>
<dbReference type="Proteomes" id="UP000814128">
    <property type="component" value="Unassembled WGS sequence"/>
</dbReference>
<evidence type="ECO:0000313" key="1">
    <source>
        <dbReference type="EMBL" id="KAI0026735.1"/>
    </source>
</evidence>